<feature type="transmembrane region" description="Helical" evidence="1">
    <location>
        <begin position="39"/>
        <end position="62"/>
    </location>
</feature>
<protein>
    <submittedName>
        <fullName evidence="2">Uncharacterized protein</fullName>
    </submittedName>
</protein>
<organism evidence="2 3">
    <name type="scientific">Rhizobium laguerreae</name>
    <dbReference type="NCBI Taxonomy" id="1076926"/>
    <lineage>
        <taxon>Bacteria</taxon>
        <taxon>Pseudomonadati</taxon>
        <taxon>Pseudomonadota</taxon>
        <taxon>Alphaproteobacteria</taxon>
        <taxon>Hyphomicrobiales</taxon>
        <taxon>Rhizobiaceae</taxon>
        <taxon>Rhizobium/Agrobacterium group</taxon>
        <taxon>Rhizobium</taxon>
    </lineage>
</organism>
<sequence>MTKRVSIICLVGFILCLLGVFALGIFSGGVEYMDVFVRYTYNILWALLVILFLPGLMSYLFSRSWREFRKDKANREFVRKNPLLTFFIWREIRDEGIDDGQH</sequence>
<reference evidence="2" key="1">
    <citation type="submission" date="2020-04" db="EMBL/GenBank/DDBJ databases">
        <title>Global-level population genomics supports evidence of horizontal gene transfer on evolution of Rhizobia in Lentils.</title>
        <authorList>
            <person name="Gai Y."/>
            <person name="Cook D."/>
            <person name="Riely B."/>
        </authorList>
    </citation>
    <scope>NUCLEOTIDE SEQUENCE</scope>
    <source>
        <strain evidence="2">TLR9</strain>
    </source>
</reference>
<proteinExistence type="predicted"/>
<dbReference type="EMBL" id="JAAXQQ010000002">
    <property type="protein sequence ID" value="MBY3063317.1"/>
    <property type="molecule type" value="Genomic_DNA"/>
</dbReference>
<evidence type="ECO:0000256" key="1">
    <source>
        <dbReference type="SAM" id="Phobius"/>
    </source>
</evidence>
<name>A0AB35FAR1_9HYPH</name>
<dbReference type="Proteomes" id="UP000758022">
    <property type="component" value="Unassembled WGS sequence"/>
</dbReference>
<gene>
    <name evidence="2" type="ORF">HFO74_07665</name>
</gene>
<keyword evidence="1" id="KW-0812">Transmembrane</keyword>
<keyword evidence="1" id="KW-1133">Transmembrane helix</keyword>
<dbReference type="AlphaFoldDB" id="A0AB35FAR1"/>
<evidence type="ECO:0000313" key="2">
    <source>
        <dbReference type="EMBL" id="MBY3063317.1"/>
    </source>
</evidence>
<feature type="transmembrane region" description="Helical" evidence="1">
    <location>
        <begin position="7"/>
        <end position="27"/>
    </location>
</feature>
<dbReference type="GeneID" id="67485737"/>
<dbReference type="RefSeq" id="WP_168256471.1">
    <property type="nucleotide sequence ID" value="NZ_CP088090.1"/>
</dbReference>
<accession>A0AB35FAR1</accession>
<evidence type="ECO:0000313" key="3">
    <source>
        <dbReference type="Proteomes" id="UP000758022"/>
    </source>
</evidence>
<keyword evidence="1" id="KW-0472">Membrane</keyword>
<comment type="caution">
    <text evidence="2">The sequence shown here is derived from an EMBL/GenBank/DDBJ whole genome shotgun (WGS) entry which is preliminary data.</text>
</comment>